<dbReference type="PANTHER" id="PTHR47585">
    <property type="match status" value="1"/>
</dbReference>
<organism evidence="2 3">
    <name type="scientific">Candidatus Magnetoglobus multicellularis str. Araruama</name>
    <dbReference type="NCBI Taxonomy" id="890399"/>
    <lineage>
        <taxon>Bacteria</taxon>
        <taxon>Pseudomonadati</taxon>
        <taxon>Thermodesulfobacteriota</taxon>
        <taxon>Desulfobacteria</taxon>
        <taxon>Desulfobacterales</taxon>
        <taxon>Desulfobacteraceae</taxon>
        <taxon>Candidatus Magnetoglobus</taxon>
    </lineage>
</organism>
<dbReference type="InterPro" id="IPR056362">
    <property type="entry name" value="AtuA-like_ferredoxin_dom"/>
</dbReference>
<dbReference type="PANTHER" id="PTHR47585:SF1">
    <property type="entry name" value="DUF1446 DOMAIN-CONTAINING PROTEIN"/>
    <property type="match status" value="1"/>
</dbReference>
<dbReference type="AlphaFoldDB" id="A0A1V1P1K7"/>
<name>A0A1V1P1K7_9BACT</name>
<comment type="caution">
    <text evidence="2">The sequence shown here is derived from an EMBL/GenBank/DDBJ whole genome shotgun (WGS) entry which is preliminary data.</text>
</comment>
<dbReference type="Pfam" id="PF23544">
    <property type="entry name" value="AtuA_ferredoxin"/>
    <property type="match status" value="1"/>
</dbReference>
<proteinExistence type="predicted"/>
<evidence type="ECO:0000259" key="1">
    <source>
        <dbReference type="Pfam" id="PF23544"/>
    </source>
</evidence>
<dbReference type="Proteomes" id="UP000189670">
    <property type="component" value="Unassembled WGS sequence"/>
</dbReference>
<dbReference type="EMBL" id="ATBP01000856">
    <property type="protein sequence ID" value="ETR68710.1"/>
    <property type="molecule type" value="Genomic_DNA"/>
</dbReference>
<evidence type="ECO:0000313" key="2">
    <source>
        <dbReference type="EMBL" id="ETR68710.1"/>
    </source>
</evidence>
<sequence>AFLNQFLTTEKLKELLPDCKDYQIDRYELPNLLAINFYIRGLLGDGVAASVRSDPQAKTLGEYLRAKIVTLPDSIFNNNQNKTNV</sequence>
<feature type="non-terminal residue" evidence="2">
    <location>
        <position position="1"/>
    </location>
</feature>
<feature type="domain" description="AtuA-like ferredoxin-fold" evidence="1">
    <location>
        <begin position="19"/>
        <end position="66"/>
    </location>
</feature>
<protein>
    <recommendedName>
        <fullName evidence="1">AtuA-like ferredoxin-fold domain-containing protein</fullName>
    </recommendedName>
</protein>
<accession>A0A1V1P1K7</accession>
<gene>
    <name evidence="2" type="ORF">OMM_10246</name>
</gene>
<evidence type="ECO:0000313" key="3">
    <source>
        <dbReference type="Proteomes" id="UP000189670"/>
    </source>
</evidence>
<reference evidence="3" key="1">
    <citation type="submission" date="2012-11" db="EMBL/GenBank/DDBJ databases">
        <authorList>
            <person name="Lucero-Rivera Y.E."/>
            <person name="Tovar-Ramirez D."/>
        </authorList>
    </citation>
    <scope>NUCLEOTIDE SEQUENCE [LARGE SCALE GENOMIC DNA]</scope>
    <source>
        <strain evidence="3">Araruama</strain>
    </source>
</reference>